<dbReference type="PANTHER" id="PTHR43162">
    <property type="match status" value="1"/>
</dbReference>
<evidence type="ECO:0000313" key="3">
    <source>
        <dbReference type="Proteomes" id="UP000028058"/>
    </source>
</evidence>
<dbReference type="Gene3D" id="3.90.25.10">
    <property type="entry name" value="UDP-galactose 4-epimerase, domain 1"/>
    <property type="match status" value="1"/>
</dbReference>
<protein>
    <submittedName>
        <fullName evidence="2">NAD(P)-dependent oxidoreductase</fullName>
    </submittedName>
</protein>
<dbReference type="InterPro" id="IPR016040">
    <property type="entry name" value="NAD(P)-bd_dom"/>
</dbReference>
<dbReference type="OrthoDB" id="3250520at2"/>
<evidence type="ECO:0000313" key="2">
    <source>
        <dbReference type="EMBL" id="RKM92865.1"/>
    </source>
</evidence>
<accession>A0A3R7ENA4</accession>
<proteinExistence type="predicted"/>
<dbReference type="CDD" id="cd05269">
    <property type="entry name" value="TMR_SDR_a"/>
    <property type="match status" value="1"/>
</dbReference>
<sequence length="281" mass="29777">MSADRAVLVTGATGNTGSRVLSQLAPHGRPVRAAARHATAEAPESGRAVRFDWYDPATHEDALHGVDRAYLVPPVGDPDPGAVMLPFLERARAAGVRRVVLLSSSAIPAGGPGVGRVHAVLPGMFEEWAVLRPSWFMQNFTGRHPHADSIRRDGVIMTATGAGRIGFIDADDIAAVAVRALTDDTAPNTDLLLTGPEALSYADVAAVLGEVTGRTVTHRPITPDRMRERMTALMPEEFAALLAGLDASIAGGAEDRTTDTVERVTGRPPRGFRAFAEQHMG</sequence>
<keyword evidence="3" id="KW-1185">Reference proteome</keyword>
<dbReference type="Pfam" id="PF13460">
    <property type="entry name" value="NAD_binding_10"/>
    <property type="match status" value="1"/>
</dbReference>
<dbReference type="InterPro" id="IPR036291">
    <property type="entry name" value="NAD(P)-bd_dom_sf"/>
</dbReference>
<dbReference type="Gene3D" id="3.40.50.720">
    <property type="entry name" value="NAD(P)-binding Rossmann-like Domain"/>
    <property type="match status" value="1"/>
</dbReference>
<dbReference type="EMBL" id="JNAD02000012">
    <property type="protein sequence ID" value="RKM92865.1"/>
    <property type="molecule type" value="Genomic_DNA"/>
</dbReference>
<dbReference type="SUPFAM" id="SSF51735">
    <property type="entry name" value="NAD(P)-binding Rossmann-fold domains"/>
    <property type="match status" value="1"/>
</dbReference>
<name>A0A3R7ENA4_9ACTN</name>
<dbReference type="AlphaFoldDB" id="A0A3R7ENA4"/>
<organism evidence="2 3">
    <name type="scientific">Streptomyces xinghaiensis</name>
    <dbReference type="NCBI Taxonomy" id="1038928"/>
    <lineage>
        <taxon>Bacteria</taxon>
        <taxon>Bacillati</taxon>
        <taxon>Actinomycetota</taxon>
        <taxon>Actinomycetes</taxon>
        <taxon>Kitasatosporales</taxon>
        <taxon>Streptomycetaceae</taxon>
        <taxon>Streptomyces</taxon>
    </lineage>
</organism>
<comment type="caution">
    <text evidence="2">The sequence shown here is derived from an EMBL/GenBank/DDBJ whole genome shotgun (WGS) entry which is preliminary data.</text>
</comment>
<dbReference type="InterPro" id="IPR051604">
    <property type="entry name" value="Ergot_Alk_Oxidoreductase"/>
</dbReference>
<dbReference type="RefSeq" id="WP_043464183.1">
    <property type="nucleotide sequence ID" value="NZ_CP134822.1"/>
</dbReference>
<gene>
    <name evidence="2" type="ORF">SFRA_023435</name>
</gene>
<dbReference type="PANTHER" id="PTHR43162:SF1">
    <property type="entry name" value="PRESTALK A DIFFERENTIATION PROTEIN A"/>
    <property type="match status" value="1"/>
</dbReference>
<evidence type="ECO:0000259" key="1">
    <source>
        <dbReference type="Pfam" id="PF13460"/>
    </source>
</evidence>
<dbReference type="Proteomes" id="UP000028058">
    <property type="component" value="Unassembled WGS sequence"/>
</dbReference>
<feature type="domain" description="NAD(P)-binding" evidence="1">
    <location>
        <begin position="11"/>
        <end position="109"/>
    </location>
</feature>
<reference evidence="2 3" key="1">
    <citation type="journal article" date="2014" name="Genome Announc.">
        <title>Draft Genome Sequence of Streptomyces fradiae ATCC 19609, a Strain Highly Sensitive to Antibiotics.</title>
        <authorList>
            <person name="Bekker O.B."/>
            <person name="Klimina K.M."/>
            <person name="Vatlin A.A."/>
            <person name="Zakharevich N.V."/>
            <person name="Kasianov A.S."/>
            <person name="Danilenko V.N."/>
        </authorList>
    </citation>
    <scope>NUCLEOTIDE SEQUENCE [LARGE SCALE GENOMIC DNA]</scope>
    <source>
        <strain evidence="2 3">ATCC 19609</strain>
    </source>
</reference>